<dbReference type="Proteomes" id="UP000005463">
    <property type="component" value="Unassembled WGS sequence"/>
</dbReference>
<dbReference type="SUPFAM" id="SSF49401">
    <property type="entry name" value="Bacterial adhesins"/>
    <property type="match status" value="1"/>
</dbReference>
<dbReference type="Gene3D" id="2.60.40.3310">
    <property type="match status" value="1"/>
</dbReference>
<evidence type="ECO:0000313" key="5">
    <source>
        <dbReference type="Proteomes" id="UP000005463"/>
    </source>
</evidence>
<dbReference type="PANTHER" id="PTHR33420">
    <property type="entry name" value="FIMBRIAL SUBUNIT ELFA-RELATED"/>
    <property type="match status" value="1"/>
</dbReference>
<dbReference type="InterPro" id="IPR036937">
    <property type="entry name" value="Adhesion_dom_fimbrial_sf"/>
</dbReference>
<feature type="domain" description="Fimbrial-type adhesion" evidence="3">
    <location>
        <begin position="192"/>
        <end position="339"/>
    </location>
</feature>
<dbReference type="AlphaFoldDB" id="B1FB99"/>
<dbReference type="InterPro" id="IPR008966">
    <property type="entry name" value="Adhesion_dom_sf"/>
</dbReference>
<dbReference type="InterPro" id="IPR000259">
    <property type="entry name" value="Adhesion_dom_fimbrial"/>
</dbReference>
<dbReference type="Pfam" id="PF00419">
    <property type="entry name" value="Fimbrial"/>
    <property type="match status" value="1"/>
</dbReference>
<evidence type="ECO:0000256" key="2">
    <source>
        <dbReference type="SAM" id="SignalP"/>
    </source>
</evidence>
<evidence type="ECO:0000259" key="3">
    <source>
        <dbReference type="Pfam" id="PF00419"/>
    </source>
</evidence>
<feature type="signal peptide" evidence="2">
    <location>
        <begin position="1"/>
        <end position="20"/>
    </location>
</feature>
<sequence length="339" mass="35731">MRGLRILFMLLYFVTSLAHAHGPETQVPAPFPSALSVLAHGKAGDLLTAGWIDTAIISAKAPAGTVSWQMAGGGFKPLDSGITVAGPHGLTYPVYRTTVQNIGVAIGEGYSLNGESWHWRAGGQAPDWMVVPAKADDLVKLQFYGALVRLGDIQKGGNAKLYVSASGSFDSSMSTSDVNYLADYYFSVYSSININVVAQTCKISPIPPVRLGDVLPTVFKKTGDKSNPVKFGASITCPSGFNKVFYEIDPAGGSAIVNKPTDGNISLSGGGASGVAVHIESDTPSQPVPLGQTVLVDQYNPTKDNQQIELGFNASFIRTDSPFHAGEAEAKATITLSYQ</sequence>
<dbReference type="PANTHER" id="PTHR33420:SF3">
    <property type="entry name" value="FIMBRIAL SUBUNIT ELFA"/>
    <property type="match status" value="1"/>
</dbReference>
<protein>
    <submittedName>
        <fullName evidence="4">Fimbrial protein</fullName>
    </submittedName>
</protein>
<dbReference type="EMBL" id="ABLC01000018">
    <property type="protein sequence ID" value="EDT05181.1"/>
    <property type="molecule type" value="Genomic_DNA"/>
</dbReference>
<organism evidence="4 5">
    <name type="scientific">Burkholderia ambifaria IOP40-10</name>
    <dbReference type="NCBI Taxonomy" id="396596"/>
    <lineage>
        <taxon>Bacteria</taxon>
        <taxon>Pseudomonadati</taxon>
        <taxon>Pseudomonadota</taxon>
        <taxon>Betaproteobacteria</taxon>
        <taxon>Burkholderiales</taxon>
        <taxon>Burkholderiaceae</taxon>
        <taxon>Burkholderia</taxon>
        <taxon>Burkholderia cepacia complex</taxon>
    </lineage>
</organism>
<dbReference type="InterPro" id="IPR050263">
    <property type="entry name" value="Bact_Fimbrial_Adh_Pro"/>
</dbReference>
<evidence type="ECO:0000256" key="1">
    <source>
        <dbReference type="ARBA" id="ARBA00022729"/>
    </source>
</evidence>
<feature type="chain" id="PRO_5002763189" evidence="2">
    <location>
        <begin position="21"/>
        <end position="339"/>
    </location>
</feature>
<comment type="caution">
    <text evidence="4">The sequence shown here is derived from an EMBL/GenBank/DDBJ whole genome shotgun (WGS) entry which is preliminary data.</text>
</comment>
<reference evidence="4 5" key="1">
    <citation type="submission" date="2008-03" db="EMBL/GenBank/DDBJ databases">
        <title>Sequencing of the draft genome and assembly of Burkholderia ambifaria IOP40-10.</title>
        <authorList>
            <consortium name="US DOE Joint Genome Institute (JGI-PGF)"/>
            <person name="Copeland A."/>
            <person name="Lucas S."/>
            <person name="Lapidus A."/>
            <person name="Glavina del Rio T."/>
            <person name="Dalin E."/>
            <person name="Tice H."/>
            <person name="Bruce D."/>
            <person name="Goodwin L."/>
            <person name="Pitluck S."/>
            <person name="Larimer F."/>
            <person name="Land M.L."/>
            <person name="Hauser L."/>
            <person name="Tiedje J."/>
            <person name="Richardson P."/>
        </authorList>
    </citation>
    <scope>NUCLEOTIDE SEQUENCE [LARGE SCALE GENOMIC DNA]</scope>
    <source>
        <strain evidence="4 5">IOP40-10</strain>
    </source>
</reference>
<gene>
    <name evidence="4" type="ORF">BamIOP4010DRAFT_1308</name>
</gene>
<proteinExistence type="predicted"/>
<dbReference type="GO" id="GO:0009289">
    <property type="term" value="C:pilus"/>
    <property type="evidence" value="ECO:0007669"/>
    <property type="project" value="InterPro"/>
</dbReference>
<name>B1FB99_9BURK</name>
<evidence type="ECO:0000313" key="4">
    <source>
        <dbReference type="EMBL" id="EDT05181.1"/>
    </source>
</evidence>
<accession>B1FB99</accession>
<dbReference type="GO" id="GO:0043709">
    <property type="term" value="P:cell adhesion involved in single-species biofilm formation"/>
    <property type="evidence" value="ECO:0007669"/>
    <property type="project" value="TreeGrafter"/>
</dbReference>
<dbReference type="PATRIC" id="fig|396596.7.peg.6616"/>
<keyword evidence="1 2" id="KW-0732">Signal</keyword>
<dbReference type="Gene3D" id="2.60.40.1090">
    <property type="entry name" value="Fimbrial-type adhesion domain"/>
    <property type="match status" value="1"/>
</dbReference>